<dbReference type="Gene3D" id="1.20.1260.10">
    <property type="match status" value="1"/>
</dbReference>
<dbReference type="Pfam" id="PF02915">
    <property type="entry name" value="Rubrerythrin"/>
    <property type="match status" value="1"/>
</dbReference>
<comment type="cofactor">
    <cofactor evidence="1">
        <name>Fe(3+)</name>
        <dbReference type="ChEBI" id="CHEBI:29034"/>
    </cofactor>
</comment>
<dbReference type="Pfam" id="PF21349">
    <property type="entry name" value="RUBY_RBDX"/>
    <property type="match status" value="1"/>
</dbReference>
<evidence type="ECO:0000313" key="9">
    <source>
        <dbReference type="Proteomes" id="UP000623172"/>
    </source>
</evidence>
<keyword evidence="2" id="KW-0813">Transport</keyword>
<protein>
    <submittedName>
        <fullName evidence="8">Rubrerythrin family protein</fullName>
    </submittedName>
</protein>
<organism evidence="8 9">
    <name type="scientific">Gehongia tenuis</name>
    <dbReference type="NCBI Taxonomy" id="2763655"/>
    <lineage>
        <taxon>Bacteria</taxon>
        <taxon>Bacillati</taxon>
        <taxon>Bacillota</taxon>
        <taxon>Clostridia</taxon>
        <taxon>Christensenellales</taxon>
        <taxon>Christensenellaceae</taxon>
        <taxon>Gehongia</taxon>
    </lineage>
</organism>
<dbReference type="PROSITE" id="PS50903">
    <property type="entry name" value="RUBREDOXIN_LIKE"/>
    <property type="match status" value="1"/>
</dbReference>
<dbReference type="RefSeq" id="WP_249316955.1">
    <property type="nucleotide sequence ID" value="NZ_JACRSR010000004.1"/>
</dbReference>
<proteinExistence type="predicted"/>
<accession>A0A926D5W5</accession>
<dbReference type="SUPFAM" id="SSF57802">
    <property type="entry name" value="Rubredoxin-like"/>
    <property type="match status" value="1"/>
</dbReference>
<evidence type="ECO:0000259" key="6">
    <source>
        <dbReference type="PROSITE" id="PS50903"/>
    </source>
</evidence>
<feature type="domain" description="Rubredoxin-like" evidence="6">
    <location>
        <begin position="158"/>
        <end position="192"/>
    </location>
</feature>
<evidence type="ECO:0000313" key="8">
    <source>
        <dbReference type="EMBL" id="MBC8532012.1"/>
    </source>
</evidence>
<sequence length="196" mass="21885">MSYLDGSQTAVNLLRAFAGECQARGRYSIYAVYANREGKKVARDLFLEIADNEKEHAQRYYELLIHGLGDVAQNINIDAGYPVALGKTQDNLNYSYDAEWEEHTEIYPGFAQIAANEGFMDVSEAFARIAEAENTHAQRFHAMWEEMSQGLDLSRPTPVQWICTNCGYIHVGTQPPAVCPACLHAKGYFKVRGAIG</sequence>
<dbReference type="EMBL" id="JACRSR010000004">
    <property type="protein sequence ID" value="MBC8532012.1"/>
    <property type="molecule type" value="Genomic_DNA"/>
</dbReference>
<evidence type="ECO:0000259" key="7">
    <source>
        <dbReference type="PROSITE" id="PS50905"/>
    </source>
</evidence>
<gene>
    <name evidence="8" type="ORF">H8696_09150</name>
</gene>
<dbReference type="Proteomes" id="UP000623172">
    <property type="component" value="Unassembled WGS sequence"/>
</dbReference>
<dbReference type="InterPro" id="IPR052364">
    <property type="entry name" value="Rubrerythrin"/>
</dbReference>
<keyword evidence="5" id="KW-0408">Iron</keyword>
<dbReference type="InterPro" id="IPR012347">
    <property type="entry name" value="Ferritin-like"/>
</dbReference>
<feature type="domain" description="Ferritin-like diiron" evidence="7">
    <location>
        <begin position="3"/>
        <end position="151"/>
    </location>
</feature>
<dbReference type="GO" id="GO:0005506">
    <property type="term" value="F:iron ion binding"/>
    <property type="evidence" value="ECO:0007669"/>
    <property type="project" value="InterPro"/>
</dbReference>
<comment type="caution">
    <text evidence="8">The sequence shown here is derived from an EMBL/GenBank/DDBJ whole genome shotgun (WGS) entry which is preliminary data.</text>
</comment>
<dbReference type="CDD" id="cd01041">
    <property type="entry name" value="Rubrerythrin"/>
    <property type="match status" value="1"/>
</dbReference>
<keyword evidence="9" id="KW-1185">Reference proteome</keyword>
<evidence type="ECO:0000256" key="1">
    <source>
        <dbReference type="ARBA" id="ARBA00001965"/>
    </source>
</evidence>
<keyword evidence="4" id="KW-0249">Electron transport</keyword>
<dbReference type="PANTHER" id="PTHR43865">
    <property type="entry name" value="RUBRERYTHRIN-RELATED"/>
    <property type="match status" value="1"/>
</dbReference>
<dbReference type="CDD" id="cd00729">
    <property type="entry name" value="rubredoxin_SM"/>
    <property type="match status" value="1"/>
</dbReference>
<dbReference type="InterPro" id="IPR024934">
    <property type="entry name" value="Rubredoxin-like_dom"/>
</dbReference>
<dbReference type="SUPFAM" id="SSF47240">
    <property type="entry name" value="Ferritin-like"/>
    <property type="match status" value="1"/>
</dbReference>
<dbReference type="PANTHER" id="PTHR43865:SF1">
    <property type="entry name" value="RUBRERYTHRIN-RELATED"/>
    <property type="match status" value="1"/>
</dbReference>
<keyword evidence="3" id="KW-0479">Metal-binding</keyword>
<dbReference type="AlphaFoldDB" id="A0A926D5W5"/>
<dbReference type="NCBIfam" id="NF045767">
    <property type="entry name" value="RuberyRbr"/>
    <property type="match status" value="1"/>
</dbReference>
<dbReference type="InterPro" id="IPR009040">
    <property type="entry name" value="Ferritin-like_diiron"/>
</dbReference>
<reference evidence="8" key="1">
    <citation type="submission" date="2020-08" db="EMBL/GenBank/DDBJ databases">
        <title>Genome public.</title>
        <authorList>
            <person name="Liu C."/>
            <person name="Sun Q."/>
        </authorList>
    </citation>
    <scope>NUCLEOTIDE SEQUENCE</scope>
    <source>
        <strain evidence="8">NSJ-53</strain>
    </source>
</reference>
<dbReference type="InterPro" id="IPR048574">
    <property type="entry name" value="RUBY_RBDX"/>
</dbReference>
<dbReference type="GO" id="GO:0016491">
    <property type="term" value="F:oxidoreductase activity"/>
    <property type="evidence" value="ECO:0007669"/>
    <property type="project" value="InterPro"/>
</dbReference>
<evidence type="ECO:0000256" key="2">
    <source>
        <dbReference type="ARBA" id="ARBA00022448"/>
    </source>
</evidence>
<evidence type="ECO:0000256" key="5">
    <source>
        <dbReference type="ARBA" id="ARBA00023004"/>
    </source>
</evidence>
<dbReference type="InterPro" id="IPR009078">
    <property type="entry name" value="Ferritin-like_SF"/>
</dbReference>
<dbReference type="PROSITE" id="PS50905">
    <property type="entry name" value="FERRITIN_LIKE"/>
    <property type="match status" value="1"/>
</dbReference>
<name>A0A926D5W5_9FIRM</name>
<dbReference type="InterPro" id="IPR003251">
    <property type="entry name" value="Rr_diiron-bd_dom"/>
</dbReference>
<dbReference type="Gene3D" id="2.20.28.10">
    <property type="match status" value="1"/>
</dbReference>
<evidence type="ECO:0000256" key="4">
    <source>
        <dbReference type="ARBA" id="ARBA00022982"/>
    </source>
</evidence>
<evidence type="ECO:0000256" key="3">
    <source>
        <dbReference type="ARBA" id="ARBA00022723"/>
    </source>
</evidence>